<feature type="domain" description="HTH lysR-type" evidence="5">
    <location>
        <begin position="5"/>
        <end position="62"/>
    </location>
</feature>
<accession>A0A225M3G7</accession>
<dbReference type="InterPro" id="IPR036390">
    <property type="entry name" value="WH_DNA-bd_sf"/>
</dbReference>
<evidence type="ECO:0000259" key="5">
    <source>
        <dbReference type="PROSITE" id="PS50931"/>
    </source>
</evidence>
<dbReference type="EMBL" id="NJIH01000013">
    <property type="protein sequence ID" value="OWT55222.1"/>
    <property type="molecule type" value="Genomic_DNA"/>
</dbReference>
<proteinExistence type="inferred from homology"/>
<dbReference type="GO" id="GO:0003700">
    <property type="term" value="F:DNA-binding transcription factor activity"/>
    <property type="evidence" value="ECO:0007669"/>
    <property type="project" value="InterPro"/>
</dbReference>
<dbReference type="RefSeq" id="WP_088605409.1">
    <property type="nucleotide sequence ID" value="NZ_NJIH01000013.1"/>
</dbReference>
<dbReference type="Gene3D" id="3.40.190.290">
    <property type="match status" value="1"/>
</dbReference>
<evidence type="ECO:0000256" key="3">
    <source>
        <dbReference type="ARBA" id="ARBA00023125"/>
    </source>
</evidence>
<keyword evidence="4" id="KW-0804">Transcription</keyword>
<evidence type="ECO:0000313" key="6">
    <source>
        <dbReference type="EMBL" id="OWT55222.1"/>
    </source>
</evidence>
<dbReference type="PROSITE" id="PS50931">
    <property type="entry name" value="HTH_LYSR"/>
    <property type="match status" value="1"/>
</dbReference>
<organism evidence="6 7">
    <name type="scientific">Candidimonas nitroreducens</name>
    <dbReference type="NCBI Taxonomy" id="683354"/>
    <lineage>
        <taxon>Bacteria</taxon>
        <taxon>Pseudomonadati</taxon>
        <taxon>Pseudomonadota</taxon>
        <taxon>Betaproteobacteria</taxon>
        <taxon>Burkholderiales</taxon>
        <taxon>Alcaligenaceae</taxon>
        <taxon>Candidimonas</taxon>
    </lineage>
</organism>
<dbReference type="OrthoDB" id="646694at2"/>
<sequence length="309" mass="33798">MAPEVTLRQLRAFMAVLERGSFSEAAEAMHLSQAALSGLVKELEGRLGVRLLDRNTRSVGASVVGTAFEPMVRRVLADLDEALKNITNLKELRRGLVRVAAPETLSCTLLPELIAGYGRRHPGVDIRFDDVPIEGVLAGLHGGSADIGFGPAGVLTDDAVQAHLIRIDPLWAALRPDDPLAAGAAVKWKDLRERQLINYMPNLALNVLSHVPPRHHPRDIMPVHRVNTALSMLRVRPGYAICPSMAHSLVEGFGLVFRPLLQPTVTWHIAIFTRDRSCLSPAVESFLDYTLESATSPDDDEPTRRGGTR</sequence>
<dbReference type="Proteomes" id="UP000214603">
    <property type="component" value="Unassembled WGS sequence"/>
</dbReference>
<protein>
    <submittedName>
        <fullName evidence="6">LysR family transcriptional regulator</fullName>
    </submittedName>
</protein>
<evidence type="ECO:0000313" key="7">
    <source>
        <dbReference type="Proteomes" id="UP000214603"/>
    </source>
</evidence>
<comment type="similarity">
    <text evidence="1">Belongs to the LysR transcriptional regulatory family.</text>
</comment>
<evidence type="ECO:0000256" key="4">
    <source>
        <dbReference type="ARBA" id="ARBA00023163"/>
    </source>
</evidence>
<dbReference type="PANTHER" id="PTHR30419:SF8">
    <property type="entry name" value="NITROGEN ASSIMILATION TRANSCRIPTIONAL ACTIVATOR-RELATED"/>
    <property type="match status" value="1"/>
</dbReference>
<dbReference type="InterPro" id="IPR050950">
    <property type="entry name" value="HTH-type_LysR_regulators"/>
</dbReference>
<dbReference type="FunFam" id="1.10.10.10:FF:000001">
    <property type="entry name" value="LysR family transcriptional regulator"/>
    <property type="match status" value="1"/>
</dbReference>
<keyword evidence="3" id="KW-0238">DNA-binding</keyword>
<dbReference type="SUPFAM" id="SSF46785">
    <property type="entry name" value="Winged helix' DNA-binding domain"/>
    <property type="match status" value="1"/>
</dbReference>
<evidence type="ECO:0000256" key="1">
    <source>
        <dbReference type="ARBA" id="ARBA00009437"/>
    </source>
</evidence>
<evidence type="ECO:0000256" key="2">
    <source>
        <dbReference type="ARBA" id="ARBA00023015"/>
    </source>
</evidence>
<dbReference type="Gene3D" id="1.10.10.10">
    <property type="entry name" value="Winged helix-like DNA-binding domain superfamily/Winged helix DNA-binding domain"/>
    <property type="match status" value="1"/>
</dbReference>
<dbReference type="SUPFAM" id="SSF53850">
    <property type="entry name" value="Periplasmic binding protein-like II"/>
    <property type="match status" value="1"/>
</dbReference>
<dbReference type="Pfam" id="PF03466">
    <property type="entry name" value="LysR_substrate"/>
    <property type="match status" value="1"/>
</dbReference>
<dbReference type="InterPro" id="IPR005119">
    <property type="entry name" value="LysR_subst-bd"/>
</dbReference>
<dbReference type="GO" id="GO:0005829">
    <property type="term" value="C:cytosol"/>
    <property type="evidence" value="ECO:0007669"/>
    <property type="project" value="TreeGrafter"/>
</dbReference>
<comment type="caution">
    <text evidence="6">The sequence shown here is derived from an EMBL/GenBank/DDBJ whole genome shotgun (WGS) entry which is preliminary data.</text>
</comment>
<reference evidence="7" key="1">
    <citation type="submission" date="2017-06" db="EMBL/GenBank/DDBJ databases">
        <title>Herbaspirillum phytohormonus sp. nov., isolated from the root nodule of Robinia pseudoacacia in lead-zinc mine.</title>
        <authorList>
            <person name="Fan M."/>
            <person name="Lin Y."/>
        </authorList>
    </citation>
    <scope>NUCLEOTIDE SEQUENCE [LARGE SCALE GENOMIC DNA]</scope>
    <source>
        <strain evidence="7">SC-089</strain>
    </source>
</reference>
<gene>
    <name evidence="6" type="ORF">CEY11_21150</name>
</gene>
<dbReference type="PANTHER" id="PTHR30419">
    <property type="entry name" value="HTH-TYPE TRANSCRIPTIONAL REGULATOR YBHD"/>
    <property type="match status" value="1"/>
</dbReference>
<dbReference type="GO" id="GO:0003677">
    <property type="term" value="F:DNA binding"/>
    <property type="evidence" value="ECO:0007669"/>
    <property type="project" value="UniProtKB-KW"/>
</dbReference>
<keyword evidence="2" id="KW-0805">Transcription regulation</keyword>
<dbReference type="AlphaFoldDB" id="A0A225M3G7"/>
<name>A0A225M3G7_9BURK</name>
<dbReference type="InterPro" id="IPR036388">
    <property type="entry name" value="WH-like_DNA-bd_sf"/>
</dbReference>
<dbReference type="InterPro" id="IPR000847">
    <property type="entry name" value="LysR_HTH_N"/>
</dbReference>
<keyword evidence="7" id="KW-1185">Reference proteome</keyword>
<dbReference type="Pfam" id="PF00126">
    <property type="entry name" value="HTH_1"/>
    <property type="match status" value="1"/>
</dbReference>
<dbReference type="PRINTS" id="PR00039">
    <property type="entry name" value="HTHLYSR"/>
</dbReference>